<sequence>MDSAMWANVIAGSAFLVSVAAAIFSWRSVSQAKRANNISIHQYQKELHRAFFEVRKLLSGRGLLLKQQDLAPYGMIFRSASLYVSEKLSKQLLKFFDGCFEVEDLHACLDMNRDYSRLLANEETGLGGVDLELHRASAEEQVIQARSDLMARLTQTTALGSEIETQFVKEIKLS</sequence>
<dbReference type="RefSeq" id="WP_406597046.1">
    <property type="nucleotide sequence ID" value="NZ_JBJHQF010000008.1"/>
</dbReference>
<keyword evidence="3" id="KW-1185">Reference proteome</keyword>
<evidence type="ECO:0000313" key="3">
    <source>
        <dbReference type="Proteomes" id="UP001623008"/>
    </source>
</evidence>
<name>A0ABW8QWI1_9PSED</name>
<dbReference type="Proteomes" id="UP001623008">
    <property type="component" value="Unassembled WGS sequence"/>
</dbReference>
<accession>A0ABW8QWI1</accession>
<feature type="transmembrane region" description="Helical" evidence="1">
    <location>
        <begin position="6"/>
        <end position="26"/>
    </location>
</feature>
<comment type="caution">
    <text evidence="2">The sequence shown here is derived from an EMBL/GenBank/DDBJ whole genome shotgun (WGS) entry which is preliminary data.</text>
</comment>
<evidence type="ECO:0008006" key="4">
    <source>
        <dbReference type="Google" id="ProtNLM"/>
    </source>
</evidence>
<protein>
    <recommendedName>
        <fullName evidence="4">DUF2489 domain-containing protein</fullName>
    </recommendedName>
</protein>
<keyword evidence="1" id="KW-1133">Transmembrane helix</keyword>
<keyword evidence="1" id="KW-0812">Transmembrane</keyword>
<evidence type="ECO:0000313" key="2">
    <source>
        <dbReference type="EMBL" id="MFK9003981.1"/>
    </source>
</evidence>
<gene>
    <name evidence="2" type="ORF">ACJEBJ_07595</name>
</gene>
<proteinExistence type="predicted"/>
<reference evidence="2 3" key="1">
    <citation type="submission" date="2024-11" db="EMBL/GenBank/DDBJ databases">
        <authorList>
            <person name="Lucas J.A."/>
        </authorList>
    </citation>
    <scope>NUCLEOTIDE SEQUENCE [LARGE SCALE GENOMIC DNA]</scope>
    <source>
        <strain evidence="2 3">Z 7.15</strain>
    </source>
</reference>
<dbReference type="EMBL" id="JBJHQF010000008">
    <property type="protein sequence ID" value="MFK9003981.1"/>
    <property type="molecule type" value="Genomic_DNA"/>
</dbReference>
<keyword evidence="1" id="KW-0472">Membrane</keyword>
<organism evidence="2 3">
    <name type="scientific">Pseudomonas pergaminensis</name>
    <dbReference type="NCBI Taxonomy" id="2853159"/>
    <lineage>
        <taxon>Bacteria</taxon>
        <taxon>Pseudomonadati</taxon>
        <taxon>Pseudomonadota</taxon>
        <taxon>Gammaproteobacteria</taxon>
        <taxon>Pseudomonadales</taxon>
        <taxon>Pseudomonadaceae</taxon>
        <taxon>Pseudomonas</taxon>
    </lineage>
</organism>
<evidence type="ECO:0000256" key="1">
    <source>
        <dbReference type="SAM" id="Phobius"/>
    </source>
</evidence>